<evidence type="ECO:0000259" key="4">
    <source>
        <dbReference type="PROSITE" id="PS51077"/>
    </source>
</evidence>
<sequence length="271" mass="29500">MVEELSVEKRPDYSVPPVIRAFALLRHIAAGNRCRNISKTSKALGINRTTLIRLLATLEAEGMIESAGEGNGYRLGTGLIALASEALNERSIVQVARPYLRKLVAELNLSSHLGVLDGREIVYLLRETPNSHLASNVREGTRLPAHATTIGRMLLSQLPQVMLRQLYKGATLDSFTEKTRTSLQELEQQLDQDRMQGIAWSQANFEPGIGSAAVIVYDHLGSPAGAVNVTGHASDFALDSGNLLRIETALKAVAQEISEALGYRGWASDQM</sequence>
<evidence type="ECO:0000256" key="3">
    <source>
        <dbReference type="ARBA" id="ARBA00023163"/>
    </source>
</evidence>
<dbReference type="PATRIC" id="fig|999552.6.peg.3150"/>
<keyword evidence="7" id="KW-1185">Reference proteome</keyword>
<dbReference type="KEGG" id="lmd:METH_15730"/>
<feature type="domain" description="IclR-ED" evidence="5">
    <location>
        <begin position="78"/>
        <end position="263"/>
    </location>
</feature>
<dbReference type="InterPro" id="IPR050707">
    <property type="entry name" value="HTH_MetabolicPath_Reg"/>
</dbReference>
<dbReference type="OrthoDB" id="9807558at2"/>
<keyword evidence="2" id="KW-0238">DNA-binding</keyword>
<dbReference type="InterPro" id="IPR036390">
    <property type="entry name" value="WH_DNA-bd_sf"/>
</dbReference>
<dbReference type="HOGENOM" id="CLU_062618_0_1_5"/>
<evidence type="ECO:0000259" key="5">
    <source>
        <dbReference type="PROSITE" id="PS51078"/>
    </source>
</evidence>
<evidence type="ECO:0000313" key="6">
    <source>
        <dbReference type="EMBL" id="AHD01942.1"/>
    </source>
</evidence>
<dbReference type="InterPro" id="IPR036388">
    <property type="entry name" value="WH-like_DNA-bd_sf"/>
</dbReference>
<evidence type="ECO:0000313" key="7">
    <source>
        <dbReference type="Proteomes" id="UP000018780"/>
    </source>
</evidence>
<dbReference type="Pfam" id="PF01614">
    <property type="entry name" value="IclR_C"/>
    <property type="match status" value="1"/>
</dbReference>
<dbReference type="AlphaFoldDB" id="V9VYG0"/>
<keyword evidence="1" id="KW-0805">Transcription regulation</keyword>
<proteinExistence type="predicted"/>
<dbReference type="GO" id="GO:0003677">
    <property type="term" value="F:DNA binding"/>
    <property type="evidence" value="ECO:0007669"/>
    <property type="project" value="UniProtKB-KW"/>
</dbReference>
<dbReference type="Gene3D" id="3.30.450.40">
    <property type="match status" value="1"/>
</dbReference>
<dbReference type="Proteomes" id="UP000018780">
    <property type="component" value="Chromosome"/>
</dbReference>
<dbReference type="PANTHER" id="PTHR30136:SF34">
    <property type="entry name" value="TRANSCRIPTIONAL REGULATOR"/>
    <property type="match status" value="1"/>
</dbReference>
<evidence type="ECO:0000256" key="1">
    <source>
        <dbReference type="ARBA" id="ARBA00023015"/>
    </source>
</evidence>
<dbReference type="SMART" id="SM00346">
    <property type="entry name" value="HTH_ICLR"/>
    <property type="match status" value="1"/>
</dbReference>
<dbReference type="PROSITE" id="PS51077">
    <property type="entry name" value="HTH_ICLR"/>
    <property type="match status" value="1"/>
</dbReference>
<dbReference type="InterPro" id="IPR029016">
    <property type="entry name" value="GAF-like_dom_sf"/>
</dbReference>
<organism evidence="6 7">
    <name type="scientific">Leisingera methylohalidivorans DSM 14336</name>
    <dbReference type="NCBI Taxonomy" id="999552"/>
    <lineage>
        <taxon>Bacteria</taxon>
        <taxon>Pseudomonadati</taxon>
        <taxon>Pseudomonadota</taxon>
        <taxon>Alphaproteobacteria</taxon>
        <taxon>Rhodobacterales</taxon>
        <taxon>Roseobacteraceae</taxon>
        <taxon>Leisingera</taxon>
    </lineage>
</organism>
<dbReference type="Pfam" id="PF09339">
    <property type="entry name" value="HTH_IclR"/>
    <property type="match status" value="1"/>
</dbReference>
<dbReference type="InterPro" id="IPR014757">
    <property type="entry name" value="Tscrpt_reg_IclR_C"/>
</dbReference>
<reference evidence="6 7" key="1">
    <citation type="submission" date="2013-09" db="EMBL/GenBank/DDBJ databases">
        <authorList>
            <consortium name="DOE Joint Genome Institute"/>
            <person name="Klenk H.-P."/>
            <person name="Huntemann M."/>
            <person name="Han J."/>
            <person name="Chen A."/>
            <person name="Kyrpides N."/>
            <person name="Mavromatis K."/>
            <person name="Markowitz V."/>
            <person name="Palaniappan K."/>
            <person name="Ivanova N."/>
            <person name="Schaumberg A."/>
            <person name="Pati A."/>
            <person name="Liolios K."/>
            <person name="Nordberg H.P."/>
            <person name="Cantor M.N."/>
            <person name="Hua S.X."/>
            <person name="Woyke T."/>
        </authorList>
    </citation>
    <scope>NUCLEOTIDE SEQUENCE [LARGE SCALE GENOMIC DNA]</scope>
    <source>
        <strain evidence="6 7">DSM 14336</strain>
    </source>
</reference>
<gene>
    <name evidence="6" type="ORF">METH_15730</name>
</gene>
<dbReference type="Gene3D" id="1.10.10.10">
    <property type="entry name" value="Winged helix-like DNA-binding domain superfamily/Winged helix DNA-binding domain"/>
    <property type="match status" value="1"/>
</dbReference>
<protein>
    <submittedName>
        <fullName evidence="6">IclR family transcriptional regulator</fullName>
    </submittedName>
</protein>
<dbReference type="STRING" id="999552.METH_15730"/>
<dbReference type="EMBL" id="CP006773">
    <property type="protein sequence ID" value="AHD01942.1"/>
    <property type="molecule type" value="Genomic_DNA"/>
</dbReference>
<evidence type="ECO:0000256" key="2">
    <source>
        <dbReference type="ARBA" id="ARBA00023125"/>
    </source>
</evidence>
<dbReference type="SUPFAM" id="SSF55781">
    <property type="entry name" value="GAF domain-like"/>
    <property type="match status" value="1"/>
</dbReference>
<name>V9VYG0_9RHOB</name>
<feature type="domain" description="HTH iclR-type" evidence="4">
    <location>
        <begin position="15"/>
        <end position="77"/>
    </location>
</feature>
<dbReference type="RefSeq" id="WP_024091340.1">
    <property type="nucleotide sequence ID" value="NC_023135.1"/>
</dbReference>
<dbReference type="GO" id="GO:0003700">
    <property type="term" value="F:DNA-binding transcription factor activity"/>
    <property type="evidence" value="ECO:0007669"/>
    <property type="project" value="TreeGrafter"/>
</dbReference>
<dbReference type="PANTHER" id="PTHR30136">
    <property type="entry name" value="HELIX-TURN-HELIX TRANSCRIPTIONAL REGULATOR, ICLR FAMILY"/>
    <property type="match status" value="1"/>
</dbReference>
<dbReference type="SUPFAM" id="SSF46785">
    <property type="entry name" value="Winged helix' DNA-binding domain"/>
    <property type="match status" value="1"/>
</dbReference>
<dbReference type="PROSITE" id="PS51078">
    <property type="entry name" value="ICLR_ED"/>
    <property type="match status" value="1"/>
</dbReference>
<dbReference type="InterPro" id="IPR005471">
    <property type="entry name" value="Tscrpt_reg_IclR_N"/>
</dbReference>
<dbReference type="GO" id="GO:0045892">
    <property type="term" value="P:negative regulation of DNA-templated transcription"/>
    <property type="evidence" value="ECO:0007669"/>
    <property type="project" value="TreeGrafter"/>
</dbReference>
<keyword evidence="3" id="KW-0804">Transcription</keyword>
<accession>V9VYG0</accession>